<keyword evidence="5 13" id="KW-0808">Transferase</keyword>
<keyword evidence="8 11" id="KW-1133">Transmembrane helix</keyword>
<comment type="subcellular location">
    <subcellularLocation>
        <location evidence="1">Membrane</location>
        <topology evidence="1">Single-pass membrane protein</topology>
    </subcellularLocation>
</comment>
<dbReference type="PANTHER" id="PTHR48043">
    <property type="entry name" value="EG:EG0003.4 PROTEIN-RELATED"/>
    <property type="match status" value="1"/>
</dbReference>
<keyword evidence="6 11" id="KW-0812">Transmembrane</keyword>
<dbReference type="WormBase" id="SRAE_2000445400">
    <property type="protein sequence ID" value="SRP03656"/>
    <property type="gene ID" value="WBGene00264686"/>
</dbReference>
<dbReference type="PANTHER" id="PTHR48043:SF150">
    <property type="entry name" value="GLUCURONOSYLTRANSFERASE"/>
    <property type="match status" value="1"/>
</dbReference>
<dbReference type="InterPro" id="IPR050271">
    <property type="entry name" value="UDP-glycosyltransferase"/>
</dbReference>
<dbReference type="CTD" id="36382179"/>
<evidence type="ECO:0000256" key="2">
    <source>
        <dbReference type="ARBA" id="ARBA00009995"/>
    </source>
</evidence>
<feature type="chain" id="PRO_5015030829" description="glucuronosyltransferase" evidence="12">
    <location>
        <begin position="17"/>
        <end position="521"/>
    </location>
</feature>
<evidence type="ECO:0000256" key="7">
    <source>
        <dbReference type="ARBA" id="ARBA00022729"/>
    </source>
</evidence>
<dbReference type="EC" id="2.4.1.17" evidence="3"/>
<evidence type="ECO:0000313" key="14">
    <source>
        <dbReference type="Proteomes" id="UP000035682"/>
    </source>
</evidence>
<organism evidence="13">
    <name type="scientific">Strongyloides ratti</name>
    <name type="common">Parasitic roundworm</name>
    <dbReference type="NCBI Taxonomy" id="34506"/>
    <lineage>
        <taxon>Eukaryota</taxon>
        <taxon>Metazoa</taxon>
        <taxon>Ecdysozoa</taxon>
        <taxon>Nematoda</taxon>
        <taxon>Chromadorea</taxon>
        <taxon>Rhabditida</taxon>
        <taxon>Tylenchina</taxon>
        <taxon>Panagrolaimomorpha</taxon>
        <taxon>Strongyloidoidea</taxon>
        <taxon>Strongyloididae</taxon>
        <taxon>Strongyloides</taxon>
    </lineage>
</organism>
<dbReference type="RefSeq" id="XP_024509007.1">
    <property type="nucleotide sequence ID" value="XM_024643326.1"/>
</dbReference>
<evidence type="ECO:0000256" key="9">
    <source>
        <dbReference type="ARBA" id="ARBA00023136"/>
    </source>
</evidence>
<evidence type="ECO:0000256" key="10">
    <source>
        <dbReference type="ARBA" id="ARBA00047475"/>
    </source>
</evidence>
<dbReference type="GeneID" id="36382179"/>
<accession>A0A090LJC3</accession>
<dbReference type="Pfam" id="PF00201">
    <property type="entry name" value="UDPGT"/>
    <property type="match status" value="1"/>
</dbReference>
<dbReference type="EMBL" id="LN609529">
    <property type="protein sequence ID" value="CEF69808.1"/>
    <property type="molecule type" value="Genomic_DNA"/>
</dbReference>
<comment type="similarity">
    <text evidence="2">Belongs to the UDP-glycosyltransferase family.</text>
</comment>
<dbReference type="Proteomes" id="UP000035682">
    <property type="component" value="Unplaced"/>
</dbReference>
<evidence type="ECO:0000256" key="12">
    <source>
        <dbReference type="SAM" id="SignalP"/>
    </source>
</evidence>
<proteinExistence type="inferred from homology"/>
<evidence type="ECO:0000256" key="8">
    <source>
        <dbReference type="ARBA" id="ARBA00022989"/>
    </source>
</evidence>
<dbReference type="AlphaFoldDB" id="A0A090LJC3"/>
<evidence type="ECO:0000256" key="1">
    <source>
        <dbReference type="ARBA" id="ARBA00004167"/>
    </source>
</evidence>
<reference evidence="13 14" key="1">
    <citation type="submission" date="2014-09" db="EMBL/GenBank/DDBJ databases">
        <authorList>
            <person name="Martin A.A."/>
        </authorList>
    </citation>
    <scope>NUCLEOTIDE SEQUENCE</scope>
    <source>
        <strain evidence="14">ED321</strain>
        <strain evidence="13">ED321 Heterogonic</strain>
    </source>
</reference>
<dbReference type="GO" id="GO:0016020">
    <property type="term" value="C:membrane"/>
    <property type="evidence" value="ECO:0007669"/>
    <property type="project" value="UniProtKB-SubCell"/>
</dbReference>
<protein>
    <recommendedName>
        <fullName evidence="3">glucuronosyltransferase</fullName>
        <ecNumber evidence="3">2.4.1.17</ecNumber>
    </recommendedName>
</protein>
<keyword evidence="7 12" id="KW-0732">Signal</keyword>
<gene>
    <name evidence="13 15 16" type="ORF">SRAE_2000445400</name>
</gene>
<dbReference type="Gene3D" id="3.40.50.2000">
    <property type="entry name" value="Glycogen Phosphorylase B"/>
    <property type="match status" value="1"/>
</dbReference>
<comment type="catalytic activity">
    <reaction evidence="10">
        <text>glucuronate acceptor + UDP-alpha-D-glucuronate = acceptor beta-D-glucuronoside + UDP + H(+)</text>
        <dbReference type="Rhea" id="RHEA:21032"/>
        <dbReference type="ChEBI" id="CHEBI:15378"/>
        <dbReference type="ChEBI" id="CHEBI:58052"/>
        <dbReference type="ChEBI" id="CHEBI:58223"/>
        <dbReference type="ChEBI" id="CHEBI:132367"/>
        <dbReference type="ChEBI" id="CHEBI:132368"/>
        <dbReference type="EC" id="2.4.1.17"/>
    </reaction>
</comment>
<keyword evidence="14" id="KW-1185">Reference proteome</keyword>
<evidence type="ECO:0000313" key="15">
    <source>
        <dbReference type="WBParaSite" id="SRAE_2000445400.1"/>
    </source>
</evidence>
<sequence length="521" mass="60458">MFKYLILLLLISLCYGYKILVYNPKLSHSHTQFTGKLADILAENGHDVLVLQPLQNFILKGNGSKIAKIRQIETNVSIEEIKKINEEFEKKIWSTTLSNPFSFYKSLSKIFHLIKEDCKSLIKNKELLQQLKDEKFDIGLVEHIAPCGFGLFKLLNIEKIVSCTVVGVRDYDEIGLKYQSSYTPTTFNTRGEIKNLYDRIYNLGMYHLSTLTSSIGFLGASQNAFDEIFGKNIYNIKNIYYKTSFTIINSHPLLDFPHPITSKILSIGGMIVPKFKNVTIEYDEIFNLRKRTVLVSFGSIVKSSLMPNNTKIGMLNAFKLFPDTTFIWKFEEENNWISKKYPNVILKKWIPQVDLLNDRRLSLFITHGGLNSCLEIAYSGKITITVPFFSDQYRNGHMLSRYNVTKLFMKNDLKNSNKFASIIKEMLENSEYKNNSIRLKRMMKKFPNDIKEKFLNAFKFVGEFGYINELELPSKEMSYIELYNLDIYLIFILIINLIFYLIYVGTIRLIGNIRNGKKKDN</sequence>
<keyword evidence="9 11" id="KW-0472">Membrane</keyword>
<evidence type="ECO:0000256" key="11">
    <source>
        <dbReference type="SAM" id="Phobius"/>
    </source>
</evidence>
<evidence type="ECO:0000256" key="3">
    <source>
        <dbReference type="ARBA" id="ARBA00012544"/>
    </source>
</evidence>
<dbReference type="WBParaSite" id="SRAE_2000445400.1">
    <property type="protein sequence ID" value="SRAE_2000445400.1"/>
    <property type="gene ID" value="WBGene00264686"/>
</dbReference>
<name>A0A090LJC3_STRRB</name>
<dbReference type="GO" id="GO:0015020">
    <property type="term" value="F:glucuronosyltransferase activity"/>
    <property type="evidence" value="ECO:0007669"/>
    <property type="project" value="UniProtKB-EC"/>
</dbReference>
<evidence type="ECO:0000256" key="6">
    <source>
        <dbReference type="ARBA" id="ARBA00022692"/>
    </source>
</evidence>
<evidence type="ECO:0000256" key="4">
    <source>
        <dbReference type="ARBA" id="ARBA00022676"/>
    </source>
</evidence>
<feature type="signal peptide" evidence="12">
    <location>
        <begin position="1"/>
        <end position="16"/>
    </location>
</feature>
<dbReference type="OrthoDB" id="5835829at2759"/>
<dbReference type="InterPro" id="IPR002213">
    <property type="entry name" value="UDP_glucos_trans"/>
</dbReference>
<dbReference type="STRING" id="34506.A0A090LJC3"/>
<dbReference type="OMA" id="KMGYSHM"/>
<evidence type="ECO:0000256" key="5">
    <source>
        <dbReference type="ARBA" id="ARBA00022679"/>
    </source>
</evidence>
<reference evidence="15" key="2">
    <citation type="submission" date="2020-12" db="UniProtKB">
        <authorList>
            <consortium name="WormBaseParasite"/>
        </authorList>
    </citation>
    <scope>IDENTIFICATION</scope>
</reference>
<keyword evidence="4" id="KW-0328">Glycosyltransferase</keyword>
<dbReference type="CDD" id="cd03784">
    <property type="entry name" value="GT1_Gtf-like"/>
    <property type="match status" value="1"/>
</dbReference>
<dbReference type="FunFam" id="3.40.50.2000:FF:000038">
    <property type="entry name" value="UDP-GlucuronosylTransferase"/>
    <property type="match status" value="1"/>
</dbReference>
<feature type="transmembrane region" description="Helical" evidence="11">
    <location>
        <begin position="487"/>
        <end position="510"/>
    </location>
</feature>
<evidence type="ECO:0000313" key="13">
    <source>
        <dbReference type="EMBL" id="CEF69808.1"/>
    </source>
</evidence>
<dbReference type="SUPFAM" id="SSF53756">
    <property type="entry name" value="UDP-Glycosyltransferase/glycogen phosphorylase"/>
    <property type="match status" value="1"/>
</dbReference>
<evidence type="ECO:0000313" key="16">
    <source>
        <dbReference type="WormBase" id="SRAE_2000445400"/>
    </source>
</evidence>